<keyword evidence="2" id="KW-0547">Nucleotide-binding</keyword>
<evidence type="ECO:0000313" key="9">
    <source>
        <dbReference type="EMBL" id="MXO85387.1"/>
    </source>
</evidence>
<dbReference type="SUPFAM" id="SSF50037">
    <property type="entry name" value="C-terminal domain of transcriptional repressors"/>
    <property type="match status" value="1"/>
</dbReference>
<reference evidence="9 10" key="1">
    <citation type="submission" date="2019-12" db="EMBL/GenBank/DDBJ databases">
        <title>Genomic-based taxomic classification of the family Erythrobacteraceae.</title>
        <authorList>
            <person name="Xu L."/>
        </authorList>
    </citation>
    <scope>NUCLEOTIDE SEQUENCE [LARGE SCALE GENOMIC DNA]</scope>
    <source>
        <strain evidence="9 10">MCCC 1A09962</strain>
    </source>
</reference>
<keyword evidence="4" id="KW-0092">Biotin</keyword>
<dbReference type="Proteomes" id="UP000433104">
    <property type="component" value="Unassembled WGS sequence"/>
</dbReference>
<dbReference type="GO" id="GO:0004077">
    <property type="term" value="F:biotin--[biotin carboxyl-carrier protein] ligase activity"/>
    <property type="evidence" value="ECO:0007669"/>
    <property type="project" value="UniProtKB-EC"/>
</dbReference>
<dbReference type="GO" id="GO:0005737">
    <property type="term" value="C:cytoplasm"/>
    <property type="evidence" value="ECO:0007669"/>
    <property type="project" value="TreeGrafter"/>
</dbReference>
<gene>
    <name evidence="9" type="ORF">GRI38_05030</name>
</gene>
<evidence type="ECO:0000256" key="4">
    <source>
        <dbReference type="ARBA" id="ARBA00023267"/>
    </source>
</evidence>
<dbReference type="SUPFAM" id="SSF55681">
    <property type="entry name" value="Class II aaRS and biotin synthetases"/>
    <property type="match status" value="1"/>
</dbReference>
<dbReference type="Gene3D" id="3.30.930.10">
    <property type="entry name" value="Bira Bifunctional Protein, Domain 2"/>
    <property type="match status" value="1"/>
</dbReference>
<comment type="caution">
    <text evidence="9">The sequence shown here is derived from an EMBL/GenBank/DDBJ whole genome shotgun (WGS) entry which is preliminary data.</text>
</comment>
<evidence type="ECO:0000256" key="3">
    <source>
        <dbReference type="ARBA" id="ARBA00022840"/>
    </source>
</evidence>
<keyword evidence="10" id="KW-1185">Reference proteome</keyword>
<dbReference type="EC" id="6.3.4.15" evidence="5"/>
<dbReference type="GO" id="GO:0005524">
    <property type="term" value="F:ATP binding"/>
    <property type="evidence" value="ECO:0007669"/>
    <property type="project" value="UniProtKB-KW"/>
</dbReference>
<dbReference type="AlphaFoldDB" id="A0A844ZEF4"/>
<dbReference type="Pfam" id="PF03099">
    <property type="entry name" value="BPL_LplA_LipB"/>
    <property type="match status" value="1"/>
</dbReference>
<dbReference type="InterPro" id="IPR003142">
    <property type="entry name" value="BPL_C"/>
</dbReference>
<dbReference type="OrthoDB" id="9807064at2"/>
<feature type="domain" description="BPL/LPL catalytic" evidence="8">
    <location>
        <begin position="1"/>
        <end position="190"/>
    </location>
</feature>
<dbReference type="NCBIfam" id="TIGR00121">
    <property type="entry name" value="birA_ligase"/>
    <property type="match status" value="1"/>
</dbReference>
<evidence type="ECO:0000256" key="7">
    <source>
        <dbReference type="SAM" id="MobiDB-lite"/>
    </source>
</evidence>
<dbReference type="InterPro" id="IPR004143">
    <property type="entry name" value="BPL_LPL_catalytic"/>
</dbReference>
<keyword evidence="3" id="KW-0067">ATP-binding</keyword>
<dbReference type="InterPro" id="IPR008988">
    <property type="entry name" value="Transcriptional_repressor_C"/>
</dbReference>
<name>A0A844ZEF4_9SPHN</name>
<comment type="catalytic activity">
    <reaction evidence="6">
        <text>biotin + L-lysyl-[protein] + ATP = N(6)-biotinyl-L-lysyl-[protein] + AMP + diphosphate + H(+)</text>
        <dbReference type="Rhea" id="RHEA:11756"/>
        <dbReference type="Rhea" id="RHEA-COMP:9752"/>
        <dbReference type="Rhea" id="RHEA-COMP:10505"/>
        <dbReference type="ChEBI" id="CHEBI:15378"/>
        <dbReference type="ChEBI" id="CHEBI:29969"/>
        <dbReference type="ChEBI" id="CHEBI:30616"/>
        <dbReference type="ChEBI" id="CHEBI:33019"/>
        <dbReference type="ChEBI" id="CHEBI:57586"/>
        <dbReference type="ChEBI" id="CHEBI:83144"/>
        <dbReference type="ChEBI" id="CHEBI:456215"/>
        <dbReference type="EC" id="6.3.4.15"/>
    </reaction>
</comment>
<dbReference type="InterPro" id="IPR045864">
    <property type="entry name" value="aa-tRNA-synth_II/BPL/LPL"/>
</dbReference>
<proteinExistence type="predicted"/>
<evidence type="ECO:0000256" key="1">
    <source>
        <dbReference type="ARBA" id="ARBA00022598"/>
    </source>
</evidence>
<organism evidence="9 10">
    <name type="scientific">Parapontixanthobacter aurantiacus</name>
    <dbReference type="NCBI Taxonomy" id="1463599"/>
    <lineage>
        <taxon>Bacteria</taxon>
        <taxon>Pseudomonadati</taxon>
        <taxon>Pseudomonadota</taxon>
        <taxon>Alphaproteobacteria</taxon>
        <taxon>Sphingomonadales</taxon>
        <taxon>Erythrobacteraceae</taxon>
        <taxon>Parapontixanthobacter</taxon>
    </lineage>
</organism>
<evidence type="ECO:0000256" key="6">
    <source>
        <dbReference type="ARBA" id="ARBA00047846"/>
    </source>
</evidence>
<dbReference type="PANTHER" id="PTHR12835:SF5">
    <property type="entry name" value="BIOTIN--PROTEIN LIGASE"/>
    <property type="match status" value="1"/>
</dbReference>
<evidence type="ECO:0000256" key="5">
    <source>
        <dbReference type="ARBA" id="ARBA00024227"/>
    </source>
</evidence>
<evidence type="ECO:0000256" key="2">
    <source>
        <dbReference type="ARBA" id="ARBA00022741"/>
    </source>
</evidence>
<evidence type="ECO:0000259" key="8">
    <source>
        <dbReference type="PROSITE" id="PS51733"/>
    </source>
</evidence>
<sequence>MQRLRYSTWSSVVTRAVALETVPLTGSTNADLLARLGSGELIDEHYWLRAERQESGRGRLGRSWTSEAGNLFCSTVVHVNVADPPVTTLSFVAALAVHDAIAHRLGGQSSLRLKWPNDVEVGGAKIAGILLERLERFVVVGIGINVAHAPTIEGRRTISMREACQDAAIGPAEVLVDLADRFAVRLDVWRSRGSDATLAQWSTRSHKPSEQLTVSNPGGGNLQGSFAGVSADGALRLRMPDGSIRDVYAGDIGPG</sequence>
<dbReference type="Gene3D" id="2.30.30.100">
    <property type="match status" value="1"/>
</dbReference>
<dbReference type="EMBL" id="WTYW01000001">
    <property type="protein sequence ID" value="MXO85387.1"/>
    <property type="molecule type" value="Genomic_DNA"/>
</dbReference>
<dbReference type="Pfam" id="PF02237">
    <property type="entry name" value="BPL_C"/>
    <property type="match status" value="1"/>
</dbReference>
<dbReference type="CDD" id="cd16442">
    <property type="entry name" value="BPL"/>
    <property type="match status" value="1"/>
</dbReference>
<dbReference type="PROSITE" id="PS51733">
    <property type="entry name" value="BPL_LPL_CATALYTIC"/>
    <property type="match status" value="1"/>
</dbReference>
<feature type="region of interest" description="Disordered" evidence="7">
    <location>
        <begin position="200"/>
        <end position="220"/>
    </location>
</feature>
<dbReference type="InterPro" id="IPR004408">
    <property type="entry name" value="Biotin_CoA_COase_ligase"/>
</dbReference>
<accession>A0A844ZEF4</accession>
<keyword evidence="1 9" id="KW-0436">Ligase</keyword>
<evidence type="ECO:0000313" key="10">
    <source>
        <dbReference type="Proteomes" id="UP000433104"/>
    </source>
</evidence>
<protein>
    <recommendedName>
        <fullName evidence="5">biotin--[biotin carboxyl-carrier protein] ligase</fullName>
        <ecNumber evidence="5">6.3.4.15</ecNumber>
    </recommendedName>
</protein>
<dbReference type="PANTHER" id="PTHR12835">
    <property type="entry name" value="BIOTIN PROTEIN LIGASE"/>
    <property type="match status" value="1"/>
</dbReference>